<keyword evidence="3" id="KW-1185">Reference proteome</keyword>
<evidence type="ECO:0000313" key="3">
    <source>
        <dbReference type="Proteomes" id="UP000324222"/>
    </source>
</evidence>
<dbReference type="Proteomes" id="UP000324222">
    <property type="component" value="Unassembled WGS sequence"/>
</dbReference>
<reference evidence="2 3" key="1">
    <citation type="submission" date="2019-05" db="EMBL/GenBank/DDBJ databases">
        <title>Another draft genome of Portunus trituberculatus and its Hox gene families provides insights of decapod evolution.</title>
        <authorList>
            <person name="Jeong J.-H."/>
            <person name="Song I."/>
            <person name="Kim S."/>
            <person name="Choi T."/>
            <person name="Kim D."/>
            <person name="Ryu S."/>
            <person name="Kim W."/>
        </authorList>
    </citation>
    <scope>NUCLEOTIDE SEQUENCE [LARGE SCALE GENOMIC DNA]</scope>
    <source>
        <tissue evidence="2">Muscle</tissue>
    </source>
</reference>
<sequence length="103" mass="11114">MPHQCGLTSSPPLNSNNWKMSKRGPAGSSLALPTQTTITPYLPSISPHWLPDTERSSSGWVEASCAIHGYDTSSTPTCPSQPMPHVTQTTVTNIVRSPPWCEP</sequence>
<evidence type="ECO:0000313" key="2">
    <source>
        <dbReference type="EMBL" id="MPC67549.1"/>
    </source>
</evidence>
<comment type="caution">
    <text evidence="2">The sequence shown here is derived from an EMBL/GenBank/DDBJ whole genome shotgun (WGS) entry which is preliminary data.</text>
</comment>
<dbReference type="EMBL" id="VSRR010026405">
    <property type="protein sequence ID" value="MPC67549.1"/>
    <property type="molecule type" value="Genomic_DNA"/>
</dbReference>
<feature type="compositionally biased region" description="Polar residues" evidence="1">
    <location>
        <begin position="1"/>
        <end position="19"/>
    </location>
</feature>
<dbReference type="AlphaFoldDB" id="A0A5B7HCM4"/>
<name>A0A5B7HCM4_PORTR</name>
<protein>
    <submittedName>
        <fullName evidence="2">Uncharacterized protein</fullName>
    </submittedName>
</protein>
<feature type="region of interest" description="Disordered" evidence="1">
    <location>
        <begin position="1"/>
        <end position="33"/>
    </location>
</feature>
<organism evidence="2 3">
    <name type="scientific">Portunus trituberculatus</name>
    <name type="common">Swimming crab</name>
    <name type="synonym">Neptunus trituberculatus</name>
    <dbReference type="NCBI Taxonomy" id="210409"/>
    <lineage>
        <taxon>Eukaryota</taxon>
        <taxon>Metazoa</taxon>
        <taxon>Ecdysozoa</taxon>
        <taxon>Arthropoda</taxon>
        <taxon>Crustacea</taxon>
        <taxon>Multicrustacea</taxon>
        <taxon>Malacostraca</taxon>
        <taxon>Eumalacostraca</taxon>
        <taxon>Eucarida</taxon>
        <taxon>Decapoda</taxon>
        <taxon>Pleocyemata</taxon>
        <taxon>Brachyura</taxon>
        <taxon>Eubrachyura</taxon>
        <taxon>Portunoidea</taxon>
        <taxon>Portunidae</taxon>
        <taxon>Portuninae</taxon>
        <taxon>Portunus</taxon>
    </lineage>
</organism>
<evidence type="ECO:0000256" key="1">
    <source>
        <dbReference type="SAM" id="MobiDB-lite"/>
    </source>
</evidence>
<gene>
    <name evidence="2" type="ORF">E2C01_061726</name>
</gene>
<proteinExistence type="predicted"/>
<accession>A0A5B7HCM4</accession>